<dbReference type="EMBL" id="ML208260">
    <property type="protein sequence ID" value="TFK76402.1"/>
    <property type="molecule type" value="Genomic_DNA"/>
</dbReference>
<organism evidence="1 2">
    <name type="scientific">Pluteus cervinus</name>
    <dbReference type="NCBI Taxonomy" id="181527"/>
    <lineage>
        <taxon>Eukaryota</taxon>
        <taxon>Fungi</taxon>
        <taxon>Dikarya</taxon>
        <taxon>Basidiomycota</taxon>
        <taxon>Agaricomycotina</taxon>
        <taxon>Agaricomycetes</taxon>
        <taxon>Agaricomycetidae</taxon>
        <taxon>Agaricales</taxon>
        <taxon>Pluteineae</taxon>
        <taxon>Pluteaceae</taxon>
        <taxon>Pluteus</taxon>
    </lineage>
</organism>
<evidence type="ECO:0000313" key="2">
    <source>
        <dbReference type="Proteomes" id="UP000308600"/>
    </source>
</evidence>
<reference evidence="1 2" key="1">
    <citation type="journal article" date="2019" name="Nat. Ecol. Evol.">
        <title>Megaphylogeny resolves global patterns of mushroom evolution.</title>
        <authorList>
            <person name="Varga T."/>
            <person name="Krizsan K."/>
            <person name="Foldi C."/>
            <person name="Dima B."/>
            <person name="Sanchez-Garcia M."/>
            <person name="Sanchez-Ramirez S."/>
            <person name="Szollosi G.J."/>
            <person name="Szarkandi J.G."/>
            <person name="Papp V."/>
            <person name="Albert L."/>
            <person name="Andreopoulos W."/>
            <person name="Angelini C."/>
            <person name="Antonin V."/>
            <person name="Barry K.W."/>
            <person name="Bougher N.L."/>
            <person name="Buchanan P."/>
            <person name="Buyck B."/>
            <person name="Bense V."/>
            <person name="Catcheside P."/>
            <person name="Chovatia M."/>
            <person name="Cooper J."/>
            <person name="Damon W."/>
            <person name="Desjardin D."/>
            <person name="Finy P."/>
            <person name="Geml J."/>
            <person name="Haridas S."/>
            <person name="Hughes K."/>
            <person name="Justo A."/>
            <person name="Karasinski D."/>
            <person name="Kautmanova I."/>
            <person name="Kiss B."/>
            <person name="Kocsube S."/>
            <person name="Kotiranta H."/>
            <person name="LaButti K.M."/>
            <person name="Lechner B.E."/>
            <person name="Liimatainen K."/>
            <person name="Lipzen A."/>
            <person name="Lukacs Z."/>
            <person name="Mihaltcheva S."/>
            <person name="Morgado L.N."/>
            <person name="Niskanen T."/>
            <person name="Noordeloos M.E."/>
            <person name="Ohm R.A."/>
            <person name="Ortiz-Santana B."/>
            <person name="Ovrebo C."/>
            <person name="Racz N."/>
            <person name="Riley R."/>
            <person name="Savchenko A."/>
            <person name="Shiryaev A."/>
            <person name="Soop K."/>
            <person name="Spirin V."/>
            <person name="Szebenyi C."/>
            <person name="Tomsovsky M."/>
            <person name="Tulloss R.E."/>
            <person name="Uehling J."/>
            <person name="Grigoriev I.V."/>
            <person name="Vagvolgyi C."/>
            <person name="Papp T."/>
            <person name="Martin F.M."/>
            <person name="Miettinen O."/>
            <person name="Hibbett D.S."/>
            <person name="Nagy L.G."/>
        </authorList>
    </citation>
    <scope>NUCLEOTIDE SEQUENCE [LARGE SCALE GENOMIC DNA]</scope>
    <source>
        <strain evidence="1 2">NL-1719</strain>
    </source>
</reference>
<protein>
    <submittedName>
        <fullName evidence="1">Uncharacterized protein</fullName>
    </submittedName>
</protein>
<name>A0ACD3BH97_9AGAR</name>
<dbReference type="Proteomes" id="UP000308600">
    <property type="component" value="Unassembled WGS sequence"/>
</dbReference>
<gene>
    <name evidence="1" type="ORF">BDN72DRAFT_234807</name>
</gene>
<accession>A0ACD3BH97</accession>
<keyword evidence="2" id="KW-1185">Reference proteome</keyword>
<sequence length="392" mass="42837">MLGVEGYGSGSESEGENDLITRAPARLPQKALKAKRPPKKITIGLPNLPPPEAEDEDEFSRQEPAPKKRRLSGGAGASSLLSMLPAPTKKAAPPKPPQRVLGDGQKRGLVFNTTRPAESSFELPEPISSKAEKKEDEPSTTSTDHSALFSFLPPSLTKGRPNISLEEGPSKLLIKPSPKAPEPAVDFFSLGTVPPSSSKNPVNSVPSTSIGSSLPAISSAPEVPQFEIPEPTPNDAYPGYYQLPTGTWAAYEQEYYAKFMKKWQDEYNAYVRALEKGKIKGFEDLDDAAIQEVDAAKEMERARKEVKEREDRKAMTTGAGGDPAQPNIKFNPSKLSGIARSRHQLTTLLNEAYNNREALEERIAEGRRNRKEAGNKYGLSYTSGRAFRLHLP</sequence>
<evidence type="ECO:0000313" key="1">
    <source>
        <dbReference type="EMBL" id="TFK76402.1"/>
    </source>
</evidence>
<proteinExistence type="predicted"/>